<accession>A0A1T5DT46</accession>
<evidence type="ECO:0000313" key="2">
    <source>
        <dbReference type="Proteomes" id="UP000189981"/>
    </source>
</evidence>
<dbReference type="Proteomes" id="UP000189981">
    <property type="component" value="Unassembled WGS sequence"/>
</dbReference>
<evidence type="ECO:0008006" key="3">
    <source>
        <dbReference type="Google" id="ProtNLM"/>
    </source>
</evidence>
<keyword evidence="2" id="KW-1185">Reference proteome</keyword>
<dbReference type="STRING" id="572036.SAMN05661099_2597"/>
<organism evidence="1 2">
    <name type="scientific">Daejeonella lutea</name>
    <dbReference type="NCBI Taxonomy" id="572036"/>
    <lineage>
        <taxon>Bacteria</taxon>
        <taxon>Pseudomonadati</taxon>
        <taxon>Bacteroidota</taxon>
        <taxon>Sphingobacteriia</taxon>
        <taxon>Sphingobacteriales</taxon>
        <taxon>Sphingobacteriaceae</taxon>
        <taxon>Daejeonella</taxon>
    </lineage>
</organism>
<gene>
    <name evidence="1" type="ORF">SAMN05661099_2597</name>
</gene>
<dbReference type="AlphaFoldDB" id="A0A1T5DT46"/>
<name>A0A1T5DT46_9SPHI</name>
<proteinExistence type="predicted"/>
<sequence>MTSNSRKGYILLFAILCFAKVNANAQKFLIPRTAMIQRAGSIGYNAFGVGYNLFGNKRGSLDLAWGYVPESKGGRQDIFAAKFAYRPLKIKLNDFGMLYVANPGVFVTHHPGGKFHTTLNKDQYPAGYYWWSSAVRFHISASTELRINTPKSLVRTGVEQMAVYSEFNTNELYAVSWFKNRDHLPFRDIFKLGFGVKAYF</sequence>
<dbReference type="EMBL" id="FUYR01000002">
    <property type="protein sequence ID" value="SKB75002.1"/>
    <property type="molecule type" value="Genomic_DNA"/>
</dbReference>
<dbReference type="RefSeq" id="WP_245803517.1">
    <property type="nucleotide sequence ID" value="NZ_FUYR01000002.1"/>
</dbReference>
<protein>
    <recommendedName>
        <fullName evidence="3">Outer membrane protein beta-barrel domain-containing protein</fullName>
    </recommendedName>
</protein>
<evidence type="ECO:0000313" key="1">
    <source>
        <dbReference type="EMBL" id="SKB75002.1"/>
    </source>
</evidence>
<reference evidence="2" key="1">
    <citation type="submission" date="2017-02" db="EMBL/GenBank/DDBJ databases">
        <authorList>
            <person name="Varghese N."/>
            <person name="Submissions S."/>
        </authorList>
    </citation>
    <scope>NUCLEOTIDE SEQUENCE [LARGE SCALE GENOMIC DNA]</scope>
    <source>
        <strain evidence="2">DSM 22385</strain>
    </source>
</reference>